<dbReference type="PANTHER" id="PTHR32133:SF366">
    <property type="entry name" value="OS07G0122900 PROTEIN"/>
    <property type="match status" value="1"/>
</dbReference>
<sequence length="380" mass="41878">MTSPPRLPPPRLRSSPPELDGDVIAEILLRLPPYKPELLIRCSSVCKSWRRLLTDPAFLRRYRVFHGAPPPMLGVLFNLDLHRNWRRIVARFVHRASSFRPRALEHDGCCVRDARHGRVLFRNPAYEENDLFVWNPITDERWELPLPVSVLSYAAWNVTVLCAAAVREGGGDCDHLDCHGGPFLVTFVGTDDDGVTCGRVYSSETAAWSDAAYAEHPDDLADMDTRPCALVGNRVYCLAAGSMTIVEYDLDRRKLAFIDPPSAYEGHGVLMPAMGGGGLGFAGVRGSCLYLWSREAGPDTTPAWTQSRALELNTLPGGTSLNEPTTVGFAEGLGVIFVRTDAGVFRIKLKSGRAKKMSSRSSIDAVIPYMSFYTPDHATG</sequence>
<dbReference type="PANTHER" id="PTHR32133">
    <property type="entry name" value="OS07G0120400 PROTEIN"/>
    <property type="match status" value="1"/>
</dbReference>
<proteinExistence type="predicted"/>
<protein>
    <recommendedName>
        <fullName evidence="1">F-box domain-containing protein</fullName>
    </recommendedName>
</protein>
<dbReference type="OrthoDB" id="625451at2759"/>
<organism evidence="2">
    <name type="scientific">Setaria italica</name>
    <name type="common">Foxtail millet</name>
    <name type="synonym">Panicum italicum</name>
    <dbReference type="NCBI Taxonomy" id="4555"/>
    <lineage>
        <taxon>Eukaryota</taxon>
        <taxon>Viridiplantae</taxon>
        <taxon>Streptophyta</taxon>
        <taxon>Embryophyta</taxon>
        <taxon>Tracheophyta</taxon>
        <taxon>Spermatophyta</taxon>
        <taxon>Magnoliopsida</taxon>
        <taxon>Liliopsida</taxon>
        <taxon>Poales</taxon>
        <taxon>Poaceae</taxon>
        <taxon>PACMAD clade</taxon>
        <taxon>Panicoideae</taxon>
        <taxon>Panicodae</taxon>
        <taxon>Paniceae</taxon>
        <taxon>Cenchrinae</taxon>
        <taxon>Setaria</taxon>
    </lineage>
</organism>
<accession>A0A368SIG4</accession>
<dbReference type="InterPro" id="IPR036047">
    <property type="entry name" value="F-box-like_dom_sf"/>
</dbReference>
<dbReference type="Gene3D" id="1.20.1280.50">
    <property type="match status" value="1"/>
</dbReference>
<name>A0A368SIG4_SETIT</name>
<dbReference type="SUPFAM" id="SSF81383">
    <property type="entry name" value="F-box domain"/>
    <property type="match status" value="1"/>
</dbReference>
<feature type="domain" description="F-box" evidence="1">
    <location>
        <begin position="22"/>
        <end position="60"/>
    </location>
</feature>
<dbReference type="InterPro" id="IPR001810">
    <property type="entry name" value="F-box_dom"/>
</dbReference>
<gene>
    <name evidence="2" type="ORF">SETIT_9G196300v2</name>
</gene>
<dbReference type="Pfam" id="PF00646">
    <property type="entry name" value="F-box"/>
    <property type="match status" value="1"/>
</dbReference>
<reference evidence="2" key="2">
    <citation type="submission" date="2015-07" db="EMBL/GenBank/DDBJ databases">
        <authorList>
            <person name="Noorani M."/>
        </authorList>
    </citation>
    <scope>NUCLEOTIDE SEQUENCE</scope>
    <source>
        <strain evidence="2">Yugu1</strain>
    </source>
</reference>
<evidence type="ECO:0000259" key="1">
    <source>
        <dbReference type="Pfam" id="PF00646"/>
    </source>
</evidence>
<reference evidence="2" key="1">
    <citation type="journal article" date="2012" name="Nat. Biotechnol.">
        <title>Reference genome sequence of the model plant Setaria.</title>
        <authorList>
            <person name="Bennetzen J.L."/>
            <person name="Schmutz J."/>
            <person name="Wang H."/>
            <person name="Percifield R."/>
            <person name="Hawkins J."/>
            <person name="Pontaroli A.C."/>
            <person name="Estep M."/>
            <person name="Feng L."/>
            <person name="Vaughn J.N."/>
            <person name="Grimwood J."/>
            <person name="Jenkins J."/>
            <person name="Barry K."/>
            <person name="Lindquist E."/>
            <person name="Hellsten U."/>
            <person name="Deshpande S."/>
            <person name="Wang X."/>
            <person name="Wu X."/>
            <person name="Mitros T."/>
            <person name="Triplett J."/>
            <person name="Yang X."/>
            <person name="Ye C.Y."/>
            <person name="Mauro-Herrera M."/>
            <person name="Wang L."/>
            <person name="Li P."/>
            <person name="Sharma M."/>
            <person name="Sharma R."/>
            <person name="Ronald P.C."/>
            <person name="Panaud O."/>
            <person name="Kellogg E.A."/>
            <person name="Brutnell T.P."/>
            <person name="Doust A.N."/>
            <person name="Tuskan G.A."/>
            <person name="Rokhsar D."/>
            <person name="Devos K.M."/>
        </authorList>
    </citation>
    <scope>NUCLEOTIDE SEQUENCE [LARGE SCALE GENOMIC DNA]</scope>
    <source>
        <strain evidence="2">Yugu1</strain>
    </source>
</reference>
<evidence type="ECO:0000313" key="2">
    <source>
        <dbReference type="EMBL" id="RCV42188.1"/>
    </source>
</evidence>
<dbReference type="EMBL" id="CM003536">
    <property type="protein sequence ID" value="RCV42188.1"/>
    <property type="molecule type" value="Genomic_DNA"/>
</dbReference>
<dbReference type="AlphaFoldDB" id="A0A368SIG4"/>